<dbReference type="PANTHER" id="PTHR45712:SF22">
    <property type="entry name" value="INSULIN-LIKE GROWTH FACTOR-BINDING PROTEIN COMPLEX ACID LABILE SUBUNIT"/>
    <property type="match status" value="1"/>
</dbReference>
<dbReference type="Proteomes" id="UP000838412">
    <property type="component" value="Chromosome 14"/>
</dbReference>
<dbReference type="SUPFAM" id="SSF52058">
    <property type="entry name" value="L domain-like"/>
    <property type="match status" value="1"/>
</dbReference>
<keyword evidence="1" id="KW-0433">Leucine-rich repeat</keyword>
<evidence type="ECO:0000259" key="8">
    <source>
        <dbReference type="SMART" id="SM00082"/>
    </source>
</evidence>
<feature type="compositionally biased region" description="Basic and acidic residues" evidence="5">
    <location>
        <begin position="593"/>
        <end position="604"/>
    </location>
</feature>
<dbReference type="PROSITE" id="PS51450">
    <property type="entry name" value="LRR"/>
    <property type="match status" value="5"/>
</dbReference>
<evidence type="ECO:0000313" key="9">
    <source>
        <dbReference type="EMBL" id="CAH1245756.1"/>
    </source>
</evidence>
<dbReference type="AlphaFoldDB" id="A0A8J9Z1B1"/>
<dbReference type="InterPro" id="IPR001611">
    <property type="entry name" value="Leu-rich_rpt"/>
</dbReference>
<feature type="region of interest" description="Disordered" evidence="5">
    <location>
        <begin position="429"/>
        <end position="790"/>
    </location>
</feature>
<proteinExistence type="predicted"/>
<keyword evidence="6" id="KW-0812">Transmembrane</keyword>
<feature type="signal peptide" evidence="7">
    <location>
        <begin position="1"/>
        <end position="20"/>
    </location>
</feature>
<accession>A0A8J9Z1B1</accession>
<dbReference type="SMART" id="SM00369">
    <property type="entry name" value="LRR_TYP"/>
    <property type="match status" value="10"/>
</dbReference>
<protein>
    <submittedName>
        <fullName evidence="9">TRIL protein</fullName>
    </submittedName>
</protein>
<dbReference type="FunFam" id="3.80.10.10:FF:000770">
    <property type="entry name" value="Uncharacterized protein"/>
    <property type="match status" value="1"/>
</dbReference>
<sequence length="790" mass="87353">MDTKLKTLLLLLVVLKETRAAPPCDGDCSTACSCYGKNLLKVPHNMPTSMTAFRLQENRISSLGKRDFSRYSKLEEIYLYDNSIRSIQVGTFSPVPHLLVLYLSSNHLSTLPQGLFHGLDQLQSLYLSHNRIEDVPSFSVTDLPKLEFLSLGNNGIYSISPDAFINLPSLKYLFLGNNKLTEIPTVDMQLPTLATLFLYNNSIWEIPDNAFWNQPNLVTLYLDTNKIYHIAPKAFRGLDKLNRLFLFGNQITDLPDSVFFGLSNLEVIRLQDNQISQVHANTFAGITRLEYLFLDYNNIREFPIEALSNVEIDELGMSNNQMETLSPEVYDILSDVNWKGFVENNPWHCDCNMIPFRQKINLSFVFDNYLSYQMTCNSPGKFYGKRLTDIDPEDLTCDNATSVVLGILFAILIIVAIVLVVRYRRRASKNVPSHQRGAAQGPGRAYGRSKPPTRPPPPRAVGGRGAQGGSVGRGAGGGNQQSFARQHNQFDPHKDRGRSGPPSRPPPPLSPKGMGPETSNTDSHKGATGRGQPPRPTFAPGQRSQSNLYSNSAFGHVHKPVATSSTPARKQGAKKSLFGFINPNKESATSDHQTQRIEAGKQNRFDSSGSKLSRHTSLAKCLPPSQPPPPPPTISRGKEDGQAVSTNINRGGGTLTDNPLMKVDKQSDKFSPQGKDSRHALRPVITRPKPSLKPMLLPRPTFQKPQPGKTEGGDMTSDQPQKDVAWQHPQLTTQPPPPEEPNLSNPYKRTVSGSTSSETSESTSLPSLQPRPTNSKISSRIQAIQSSLKQ</sequence>
<keyword evidence="3" id="KW-0677">Repeat</keyword>
<feature type="chain" id="PRO_5035444607" evidence="7">
    <location>
        <begin position="21"/>
        <end position="790"/>
    </location>
</feature>
<dbReference type="SMART" id="SM00364">
    <property type="entry name" value="LRR_BAC"/>
    <property type="match status" value="5"/>
</dbReference>
<feature type="compositionally biased region" description="Gly residues" evidence="5">
    <location>
        <begin position="462"/>
        <end position="479"/>
    </location>
</feature>
<dbReference type="Pfam" id="PF13855">
    <property type="entry name" value="LRR_8"/>
    <property type="match status" value="3"/>
</dbReference>
<dbReference type="GO" id="GO:0005615">
    <property type="term" value="C:extracellular space"/>
    <property type="evidence" value="ECO:0007669"/>
    <property type="project" value="TreeGrafter"/>
</dbReference>
<evidence type="ECO:0000256" key="3">
    <source>
        <dbReference type="ARBA" id="ARBA00022737"/>
    </source>
</evidence>
<feature type="compositionally biased region" description="Low complexity" evidence="5">
    <location>
        <begin position="741"/>
        <end position="764"/>
    </location>
</feature>
<dbReference type="InterPro" id="IPR000483">
    <property type="entry name" value="Cys-rich_flank_reg_C"/>
</dbReference>
<feature type="compositionally biased region" description="Polar residues" evidence="5">
    <location>
        <begin position="542"/>
        <end position="553"/>
    </location>
</feature>
<dbReference type="InterPro" id="IPR050333">
    <property type="entry name" value="SLRP"/>
</dbReference>
<feature type="transmembrane region" description="Helical" evidence="6">
    <location>
        <begin position="403"/>
        <end position="421"/>
    </location>
</feature>
<keyword evidence="2 7" id="KW-0732">Signal</keyword>
<feature type="compositionally biased region" description="Polar residues" evidence="5">
    <location>
        <begin position="765"/>
        <end position="790"/>
    </location>
</feature>
<evidence type="ECO:0000313" key="10">
    <source>
        <dbReference type="Proteomes" id="UP000838412"/>
    </source>
</evidence>
<evidence type="ECO:0000256" key="4">
    <source>
        <dbReference type="ARBA" id="ARBA00023180"/>
    </source>
</evidence>
<evidence type="ECO:0000256" key="5">
    <source>
        <dbReference type="SAM" id="MobiDB-lite"/>
    </source>
</evidence>
<keyword evidence="6" id="KW-0472">Membrane</keyword>
<dbReference type="EMBL" id="OV696699">
    <property type="protein sequence ID" value="CAH1245756.1"/>
    <property type="molecule type" value="Genomic_DNA"/>
</dbReference>
<evidence type="ECO:0000256" key="2">
    <source>
        <dbReference type="ARBA" id="ARBA00022729"/>
    </source>
</evidence>
<evidence type="ECO:0000256" key="1">
    <source>
        <dbReference type="ARBA" id="ARBA00022614"/>
    </source>
</evidence>
<gene>
    <name evidence="9" type="primary">TRIL</name>
    <name evidence="9" type="ORF">BLAG_LOCUS7984</name>
</gene>
<organism evidence="9 10">
    <name type="scientific">Branchiostoma lanceolatum</name>
    <name type="common">Common lancelet</name>
    <name type="synonym">Amphioxus lanceolatum</name>
    <dbReference type="NCBI Taxonomy" id="7740"/>
    <lineage>
        <taxon>Eukaryota</taxon>
        <taxon>Metazoa</taxon>
        <taxon>Chordata</taxon>
        <taxon>Cephalochordata</taxon>
        <taxon>Leptocardii</taxon>
        <taxon>Amphioxiformes</taxon>
        <taxon>Branchiostomatidae</taxon>
        <taxon>Branchiostoma</taxon>
    </lineage>
</organism>
<dbReference type="PANTHER" id="PTHR45712">
    <property type="entry name" value="AGAP008170-PA"/>
    <property type="match status" value="1"/>
</dbReference>
<dbReference type="OrthoDB" id="2013775at2759"/>
<dbReference type="SMART" id="SM00365">
    <property type="entry name" value="LRR_SD22"/>
    <property type="match status" value="7"/>
</dbReference>
<reference evidence="9" key="1">
    <citation type="submission" date="2022-01" db="EMBL/GenBank/DDBJ databases">
        <authorList>
            <person name="Braso-Vives M."/>
        </authorList>
    </citation>
    <scope>NUCLEOTIDE SEQUENCE</scope>
</reference>
<dbReference type="SMART" id="SM00082">
    <property type="entry name" value="LRRCT"/>
    <property type="match status" value="1"/>
</dbReference>
<dbReference type="InterPro" id="IPR032675">
    <property type="entry name" value="LRR_dom_sf"/>
</dbReference>
<keyword evidence="10" id="KW-1185">Reference proteome</keyword>
<dbReference type="Gene3D" id="3.80.10.10">
    <property type="entry name" value="Ribonuclease Inhibitor"/>
    <property type="match status" value="2"/>
</dbReference>
<feature type="compositionally biased region" description="Basic and acidic residues" evidence="5">
    <location>
        <begin position="488"/>
        <end position="498"/>
    </location>
</feature>
<keyword evidence="6" id="KW-1133">Transmembrane helix</keyword>
<evidence type="ECO:0000256" key="6">
    <source>
        <dbReference type="SAM" id="Phobius"/>
    </source>
</evidence>
<evidence type="ECO:0000256" key="7">
    <source>
        <dbReference type="SAM" id="SignalP"/>
    </source>
</evidence>
<feature type="compositionally biased region" description="Pro residues" evidence="5">
    <location>
        <begin position="624"/>
        <end position="633"/>
    </location>
</feature>
<name>A0A8J9Z1B1_BRALA</name>
<feature type="domain" description="LRRCT" evidence="8">
    <location>
        <begin position="345"/>
        <end position="398"/>
    </location>
</feature>
<dbReference type="InterPro" id="IPR003591">
    <property type="entry name" value="Leu-rich_rpt_typical-subtyp"/>
</dbReference>
<keyword evidence="4" id="KW-0325">Glycoprotein</keyword>